<dbReference type="Proteomes" id="UP000325780">
    <property type="component" value="Unassembled WGS sequence"/>
</dbReference>
<dbReference type="EMBL" id="ML742032">
    <property type="protein sequence ID" value="KAE8154082.1"/>
    <property type="molecule type" value="Genomic_DNA"/>
</dbReference>
<keyword evidence="3" id="KW-1185">Reference proteome</keyword>
<sequence>MKRSRSCSPRLLPSKQHRLHVPTACLTHEALEEHNHNTLPLPPGALLGMVSSEREHGFSDIPVIPLPPSSTRSSQRSRSSSPTRPNDAQYRAGHLRRAKIFVGAEIPICIGHYTDTKVFQGLTNYNNDSIRQASQKLFNMSKELEGNPSGEVEWTEALYTAINALKPAGLKAVRNRDWRSDINPPVQNPRPIIPQKRNQFHQLLQDSAATDSIYPSPGPSRVTQQAIPTFRLEDPQPDICIGLSDIHLADALEHTKGRDLAQSLLLDMQDTSTLISDPHITPLGIPQNQAAVGGSSALLILQSLLDLRDNQDRNEETQNTIEAGHTSDPAPPEIVLNVAFSITTEGPVHELWLHFWKSKEDGFHMACIGIWRTTSEEGSLSLLQHISAILRWADGDYKDSLISILKIL</sequence>
<feature type="compositionally biased region" description="Low complexity" evidence="1">
    <location>
        <begin position="69"/>
        <end position="85"/>
    </location>
</feature>
<accession>A0A5N6U671</accession>
<name>A0A5N6U671_ASPAV</name>
<proteinExistence type="predicted"/>
<dbReference type="OrthoDB" id="5372703at2759"/>
<organism evidence="2 3">
    <name type="scientific">Aspergillus avenaceus</name>
    <dbReference type="NCBI Taxonomy" id="36643"/>
    <lineage>
        <taxon>Eukaryota</taxon>
        <taxon>Fungi</taxon>
        <taxon>Dikarya</taxon>
        <taxon>Ascomycota</taxon>
        <taxon>Pezizomycotina</taxon>
        <taxon>Eurotiomycetes</taxon>
        <taxon>Eurotiomycetidae</taxon>
        <taxon>Eurotiales</taxon>
        <taxon>Aspergillaceae</taxon>
        <taxon>Aspergillus</taxon>
        <taxon>Aspergillus subgen. Circumdati</taxon>
    </lineage>
</organism>
<reference evidence="2 3" key="1">
    <citation type="submission" date="2019-04" db="EMBL/GenBank/DDBJ databases">
        <title>Friends and foes A comparative genomics study of 23 Aspergillus species from section Flavi.</title>
        <authorList>
            <consortium name="DOE Joint Genome Institute"/>
            <person name="Kjaerbolling I."/>
            <person name="Vesth T."/>
            <person name="Frisvad J.C."/>
            <person name="Nybo J.L."/>
            <person name="Theobald S."/>
            <person name="Kildgaard S."/>
            <person name="Isbrandt T."/>
            <person name="Kuo A."/>
            <person name="Sato A."/>
            <person name="Lyhne E.K."/>
            <person name="Kogle M.E."/>
            <person name="Wiebenga A."/>
            <person name="Kun R.S."/>
            <person name="Lubbers R.J."/>
            <person name="Makela M.R."/>
            <person name="Barry K."/>
            <person name="Chovatia M."/>
            <person name="Clum A."/>
            <person name="Daum C."/>
            <person name="Haridas S."/>
            <person name="He G."/>
            <person name="LaButti K."/>
            <person name="Lipzen A."/>
            <person name="Mondo S."/>
            <person name="Riley R."/>
            <person name="Salamov A."/>
            <person name="Simmons B.A."/>
            <person name="Magnuson J.K."/>
            <person name="Henrissat B."/>
            <person name="Mortensen U.H."/>
            <person name="Larsen T.O."/>
            <person name="Devries R.P."/>
            <person name="Grigoriev I.V."/>
            <person name="Machida M."/>
            <person name="Baker S.E."/>
            <person name="Andersen M.R."/>
        </authorList>
    </citation>
    <scope>NUCLEOTIDE SEQUENCE [LARGE SCALE GENOMIC DNA]</scope>
    <source>
        <strain evidence="2 3">IBT 18842</strain>
    </source>
</reference>
<gene>
    <name evidence="2" type="ORF">BDV25DRAFT_167796</name>
</gene>
<dbReference type="AlphaFoldDB" id="A0A5N6U671"/>
<evidence type="ECO:0000313" key="3">
    <source>
        <dbReference type="Proteomes" id="UP000325780"/>
    </source>
</evidence>
<evidence type="ECO:0000313" key="2">
    <source>
        <dbReference type="EMBL" id="KAE8154082.1"/>
    </source>
</evidence>
<protein>
    <submittedName>
        <fullName evidence="2">Uncharacterized protein</fullName>
    </submittedName>
</protein>
<feature type="region of interest" description="Disordered" evidence="1">
    <location>
        <begin position="58"/>
        <end position="92"/>
    </location>
</feature>
<evidence type="ECO:0000256" key="1">
    <source>
        <dbReference type="SAM" id="MobiDB-lite"/>
    </source>
</evidence>